<dbReference type="InterPro" id="IPR050187">
    <property type="entry name" value="Lipid_Phosphate_FormReg"/>
</dbReference>
<dbReference type="InterPro" id="IPR016064">
    <property type="entry name" value="NAD/diacylglycerol_kinase_sf"/>
</dbReference>
<evidence type="ECO:0000256" key="1">
    <source>
        <dbReference type="ARBA" id="ARBA00001946"/>
    </source>
</evidence>
<evidence type="ECO:0000256" key="9">
    <source>
        <dbReference type="ARBA" id="ARBA00023098"/>
    </source>
</evidence>
<comment type="cofactor">
    <cofactor evidence="1">
        <name>Mg(2+)</name>
        <dbReference type="ChEBI" id="CHEBI:18420"/>
    </cofactor>
</comment>
<dbReference type="InterPro" id="IPR001206">
    <property type="entry name" value="Diacylglycerol_kinase_cat_dom"/>
</dbReference>
<dbReference type="InterPro" id="IPR045540">
    <property type="entry name" value="YegS/DAGK_C"/>
</dbReference>
<evidence type="ECO:0000313" key="20">
    <source>
        <dbReference type="EMBL" id="CAB4980828.1"/>
    </source>
</evidence>
<keyword evidence="4" id="KW-0479">Metal-binding</keyword>
<evidence type="ECO:0000256" key="6">
    <source>
        <dbReference type="ARBA" id="ARBA00022777"/>
    </source>
</evidence>
<dbReference type="EMBL" id="CAFBLD010000007">
    <property type="protein sequence ID" value="CAB4871298.1"/>
    <property type="molecule type" value="Genomic_DNA"/>
</dbReference>
<evidence type="ECO:0000256" key="10">
    <source>
        <dbReference type="ARBA" id="ARBA00023209"/>
    </source>
</evidence>
<proteinExistence type="predicted"/>
<keyword evidence="9" id="KW-0443">Lipid metabolism</keyword>
<keyword evidence="11" id="KW-1208">Phospholipid metabolism</keyword>
<dbReference type="EMBL" id="CAFBNH010000006">
    <property type="protein sequence ID" value="CAB4949787.1"/>
    <property type="molecule type" value="Genomic_DNA"/>
</dbReference>
<organism evidence="13">
    <name type="scientific">freshwater metagenome</name>
    <dbReference type="NCBI Taxonomy" id="449393"/>
    <lineage>
        <taxon>unclassified sequences</taxon>
        <taxon>metagenomes</taxon>
        <taxon>ecological metagenomes</taxon>
    </lineage>
</organism>
<dbReference type="NCBIfam" id="TIGR00147">
    <property type="entry name" value="YegS/Rv2252/BmrU family lipid kinase"/>
    <property type="match status" value="1"/>
</dbReference>
<evidence type="ECO:0000313" key="18">
    <source>
        <dbReference type="EMBL" id="CAB4871298.1"/>
    </source>
</evidence>
<dbReference type="GO" id="GO:0004143">
    <property type="term" value="F:ATP-dependent diacylglycerol kinase activity"/>
    <property type="evidence" value="ECO:0007669"/>
    <property type="project" value="TreeGrafter"/>
</dbReference>
<evidence type="ECO:0000313" key="15">
    <source>
        <dbReference type="EMBL" id="CAB4723469.1"/>
    </source>
</evidence>
<keyword evidence="2" id="KW-0444">Lipid biosynthesis</keyword>
<evidence type="ECO:0000313" key="16">
    <source>
        <dbReference type="EMBL" id="CAB4782427.1"/>
    </source>
</evidence>
<protein>
    <submittedName>
        <fullName evidence="13">Unannotated protein</fullName>
    </submittedName>
</protein>
<keyword evidence="5" id="KW-0547">Nucleotide-binding</keyword>
<dbReference type="GO" id="GO:0005524">
    <property type="term" value="F:ATP binding"/>
    <property type="evidence" value="ECO:0007669"/>
    <property type="project" value="UniProtKB-KW"/>
</dbReference>
<dbReference type="EMBL" id="CAEZXO010000006">
    <property type="protein sequence ID" value="CAB4697117.1"/>
    <property type="molecule type" value="Genomic_DNA"/>
</dbReference>
<dbReference type="SMART" id="SM00046">
    <property type="entry name" value="DAGKc"/>
    <property type="match status" value="1"/>
</dbReference>
<gene>
    <name evidence="14" type="ORF">UFOPK2510_01068</name>
    <name evidence="15" type="ORF">UFOPK2718_00697</name>
    <name evidence="16" type="ORF">UFOPK2936_01027</name>
    <name evidence="17" type="ORF">UFOPK3174_00447</name>
    <name evidence="18" type="ORF">UFOPK3328_01073</name>
    <name evidence="19" type="ORF">UFOPK3779_01118</name>
    <name evidence="20" type="ORF">UFOPK3913_01120</name>
    <name evidence="13" type="ORF">UFOPK4107_01356</name>
</gene>
<name>A0A6J5ZS19_9ZZZZ</name>
<evidence type="ECO:0000256" key="11">
    <source>
        <dbReference type="ARBA" id="ARBA00023264"/>
    </source>
</evidence>
<reference evidence="13" key="1">
    <citation type="submission" date="2020-05" db="EMBL/GenBank/DDBJ databases">
        <authorList>
            <person name="Chiriac C."/>
            <person name="Salcher M."/>
            <person name="Ghai R."/>
            <person name="Kavagutti S V."/>
        </authorList>
    </citation>
    <scope>NUCLEOTIDE SEQUENCE</scope>
</reference>
<feature type="domain" description="DAGKc" evidence="12">
    <location>
        <begin position="1"/>
        <end position="130"/>
    </location>
</feature>
<keyword evidence="10" id="KW-0594">Phospholipid biosynthesis</keyword>
<keyword evidence="7" id="KW-0067">ATP-binding</keyword>
<evidence type="ECO:0000259" key="12">
    <source>
        <dbReference type="PROSITE" id="PS50146"/>
    </source>
</evidence>
<evidence type="ECO:0000256" key="5">
    <source>
        <dbReference type="ARBA" id="ARBA00022741"/>
    </source>
</evidence>
<dbReference type="EMBL" id="CAFABH010000005">
    <property type="protein sequence ID" value="CAB4824446.1"/>
    <property type="molecule type" value="Genomic_DNA"/>
</dbReference>
<keyword evidence="3" id="KW-0808">Transferase</keyword>
<evidence type="ECO:0000256" key="7">
    <source>
        <dbReference type="ARBA" id="ARBA00022840"/>
    </source>
</evidence>
<evidence type="ECO:0000313" key="19">
    <source>
        <dbReference type="EMBL" id="CAB4949787.1"/>
    </source>
</evidence>
<keyword evidence="6" id="KW-0418">Kinase</keyword>
<evidence type="ECO:0000256" key="3">
    <source>
        <dbReference type="ARBA" id="ARBA00022679"/>
    </source>
</evidence>
<dbReference type="PANTHER" id="PTHR12358">
    <property type="entry name" value="SPHINGOSINE KINASE"/>
    <property type="match status" value="1"/>
</dbReference>
<dbReference type="SUPFAM" id="SSF111331">
    <property type="entry name" value="NAD kinase/diacylglycerol kinase-like"/>
    <property type="match status" value="1"/>
</dbReference>
<evidence type="ECO:0000256" key="2">
    <source>
        <dbReference type="ARBA" id="ARBA00022516"/>
    </source>
</evidence>
<evidence type="ECO:0000313" key="14">
    <source>
        <dbReference type="EMBL" id="CAB4697117.1"/>
    </source>
</evidence>
<evidence type="ECO:0000313" key="13">
    <source>
        <dbReference type="EMBL" id="CAB4344182.1"/>
    </source>
</evidence>
<dbReference type="GO" id="GO:0046872">
    <property type="term" value="F:metal ion binding"/>
    <property type="evidence" value="ECO:0007669"/>
    <property type="project" value="UniProtKB-KW"/>
</dbReference>
<accession>A0A6J5ZS19</accession>
<dbReference type="EMBL" id="CAEZYM010000005">
    <property type="protein sequence ID" value="CAB4723469.1"/>
    <property type="molecule type" value="Genomic_DNA"/>
</dbReference>
<dbReference type="InterPro" id="IPR005218">
    <property type="entry name" value="Diacylglycerol/lipid_kinase"/>
</dbReference>
<evidence type="ECO:0000256" key="4">
    <source>
        <dbReference type="ARBA" id="ARBA00022723"/>
    </source>
</evidence>
<dbReference type="Pfam" id="PF00781">
    <property type="entry name" value="DAGK_cat"/>
    <property type="match status" value="1"/>
</dbReference>
<dbReference type="GO" id="GO:0005886">
    <property type="term" value="C:plasma membrane"/>
    <property type="evidence" value="ECO:0007669"/>
    <property type="project" value="TreeGrafter"/>
</dbReference>
<dbReference type="Pfam" id="PF19279">
    <property type="entry name" value="YegS_C"/>
    <property type="match status" value="1"/>
</dbReference>
<evidence type="ECO:0000256" key="8">
    <source>
        <dbReference type="ARBA" id="ARBA00022842"/>
    </source>
</evidence>
<dbReference type="PANTHER" id="PTHR12358:SF106">
    <property type="entry name" value="LIPID KINASE YEGS"/>
    <property type="match status" value="1"/>
</dbReference>
<dbReference type="Gene3D" id="2.60.200.40">
    <property type="match status" value="1"/>
</dbReference>
<dbReference type="EMBL" id="CAEZZW010000005">
    <property type="protein sequence ID" value="CAB4782427.1"/>
    <property type="molecule type" value="Genomic_DNA"/>
</dbReference>
<evidence type="ECO:0000313" key="17">
    <source>
        <dbReference type="EMBL" id="CAB4824446.1"/>
    </source>
</evidence>
<keyword evidence="8" id="KW-0460">Magnesium</keyword>
<dbReference type="EMBL" id="CAFBOC010000012">
    <property type="protein sequence ID" value="CAB4980828.1"/>
    <property type="molecule type" value="Genomic_DNA"/>
</dbReference>
<dbReference type="PROSITE" id="PS50146">
    <property type="entry name" value="DAGK"/>
    <property type="match status" value="1"/>
</dbReference>
<dbReference type="EMBL" id="CAESAE010000009">
    <property type="protein sequence ID" value="CAB4344182.1"/>
    <property type="molecule type" value="Genomic_DNA"/>
</dbReference>
<dbReference type="InterPro" id="IPR017438">
    <property type="entry name" value="ATP-NAD_kinase_N"/>
</dbReference>
<dbReference type="AlphaFoldDB" id="A0A6J5ZS19"/>
<dbReference type="GO" id="GO:0008654">
    <property type="term" value="P:phospholipid biosynthetic process"/>
    <property type="evidence" value="ECO:0007669"/>
    <property type="project" value="UniProtKB-KW"/>
</dbReference>
<dbReference type="Gene3D" id="3.40.50.10330">
    <property type="entry name" value="Probable inorganic polyphosphate/atp-NAD kinase, domain 1"/>
    <property type="match status" value="1"/>
</dbReference>
<sequence length="289" mass="31451">MWALVVNPTSGQGSGRRVGAQVAQFLSNRSVPFKIIETNSAKLTSASLRSFLGSNPNSEGVIAVGGDGLVHLVIQIVAQTKVPVAFIPAGTGNDFVRALGWPLNDINEQMRSMFSTPPHYIDLGKSGSDWFAAILSTGFDSLVNERANGMKWPRGRMKYNVAMARELPFFSPREYSLVLDRKQIKTAAMLIAVGNSRSYGGGMNVCPDAQLDDGLLDVMILAPVSIPEFLKVFPKVYKGTHIYHPAVSIHRAKEVRIDADAIAYADGERMGPLPIIANSVPQALLTWRR</sequence>